<feature type="compositionally biased region" description="Low complexity" evidence="1">
    <location>
        <begin position="15"/>
        <end position="34"/>
    </location>
</feature>
<dbReference type="Proteomes" id="UP000292554">
    <property type="component" value="Unassembled WGS sequence"/>
</dbReference>
<dbReference type="Pfam" id="PF14414">
    <property type="entry name" value="WHH"/>
    <property type="match status" value="1"/>
</dbReference>
<proteinExistence type="predicted"/>
<comment type="caution">
    <text evidence="2">The sequence shown here is derived from an EMBL/GenBank/DDBJ whole genome shotgun (WGS) entry which is preliminary data.</text>
</comment>
<keyword evidence="2" id="KW-0378">Hydrolase</keyword>
<feature type="region of interest" description="Disordered" evidence="1">
    <location>
        <begin position="1"/>
        <end position="34"/>
    </location>
</feature>
<keyword evidence="2" id="KW-0540">Nuclease</keyword>
<gene>
    <name evidence="2" type="ORF">EZV61_02885</name>
</gene>
<dbReference type="GO" id="GO:0004519">
    <property type="term" value="F:endonuclease activity"/>
    <property type="evidence" value="ECO:0007669"/>
    <property type="project" value="UniProtKB-KW"/>
</dbReference>
<keyword evidence="3" id="KW-1185">Reference proteome</keyword>
<evidence type="ECO:0000256" key="1">
    <source>
        <dbReference type="SAM" id="MobiDB-lite"/>
    </source>
</evidence>
<keyword evidence="2" id="KW-0255">Endonuclease</keyword>
<dbReference type="InterPro" id="IPR032869">
    <property type="entry name" value="WHH_dom_containing"/>
</dbReference>
<accession>A0ABY2AT72</accession>
<name>A0ABY2AT72_9GAMM</name>
<protein>
    <submittedName>
        <fullName evidence="2">HNH endonuclease</fullName>
    </submittedName>
</protein>
<organism evidence="2 3">
    <name type="scientific">Corallincola luteus</name>
    <dbReference type="NCBI Taxonomy" id="1775177"/>
    <lineage>
        <taxon>Bacteria</taxon>
        <taxon>Pseudomonadati</taxon>
        <taxon>Pseudomonadota</taxon>
        <taxon>Gammaproteobacteria</taxon>
        <taxon>Alteromonadales</taxon>
        <taxon>Psychromonadaceae</taxon>
        <taxon>Corallincola</taxon>
    </lineage>
</organism>
<reference evidence="2 3" key="1">
    <citation type="submission" date="2019-02" db="EMBL/GenBank/DDBJ databases">
        <title>Corallincola luteus sp. nov., a marine bacterium isolated from surface sediment of Bohai Sea in China.</title>
        <authorList>
            <person name="Ren Q."/>
        </authorList>
    </citation>
    <scope>NUCLEOTIDE SEQUENCE [LARGE SCALE GENOMIC DNA]</scope>
    <source>
        <strain evidence="2 3">DASS28</strain>
    </source>
</reference>
<feature type="region of interest" description="Disordered" evidence="1">
    <location>
        <begin position="149"/>
        <end position="174"/>
    </location>
</feature>
<sequence length="174" mass="19163">MGGKGAAKLGTKVNKTTPDVPVTKSTTTVSKQSSKLAKQSDEYAALINSNKPWSWESFTDGASLTIKEKRAIKADAIARGLIPDIPYKVGTKYPDFEAAGLIEKLDELPPELWKQSDYKQFKWLDSRIPGGKPEGFTWHHSEIPGRMELVPFGPHNSINHSGGRSKGNWADAKR</sequence>
<evidence type="ECO:0000313" key="3">
    <source>
        <dbReference type="Proteomes" id="UP000292554"/>
    </source>
</evidence>
<evidence type="ECO:0000313" key="2">
    <source>
        <dbReference type="EMBL" id="TCI05631.1"/>
    </source>
</evidence>
<dbReference type="EMBL" id="SJXE01000001">
    <property type="protein sequence ID" value="TCI05631.1"/>
    <property type="molecule type" value="Genomic_DNA"/>
</dbReference>